<reference evidence="2 3" key="1">
    <citation type="journal article" date="2005" name="Genome Res.">
        <title>Living with two extremes: conclusions from the genome sequence of Natronomonas pharaonis.</title>
        <authorList>
            <person name="Falb M."/>
            <person name="Pfeiffer F."/>
            <person name="Palm P."/>
            <person name="Rodewald K."/>
            <person name="Hickmann V."/>
            <person name="Tittor J."/>
            <person name="Oesterhelt D."/>
        </authorList>
    </citation>
    <scope>NUCLEOTIDE SEQUENCE [LARGE SCALE GENOMIC DNA]</scope>
    <source>
        <strain evidence="3">ATCC 35678 / DSM 2160 / CIP 103997 / JCM 8858 / NBRC 14720 / NCIMB 2260 / Gabara</strain>
    </source>
</reference>
<sequence>MPDTVTPVTPKKTSLGNKILDSVIGIGAMLLLVPLAPFLILIWLWDRFRSDGDDGPADD</sequence>
<keyword evidence="1" id="KW-1133">Transmembrane helix</keyword>
<name>A0A1U7ETM0_NATPD</name>
<organism evidence="2 3">
    <name type="scientific">Natronomonas pharaonis (strain ATCC 35678 / DSM 2160 / CIP 103997 / JCM 8858 / NBRC 14720 / NCIMB 2260 / Gabara)</name>
    <name type="common">Halobacterium pharaonis</name>
    <dbReference type="NCBI Taxonomy" id="348780"/>
    <lineage>
        <taxon>Archaea</taxon>
        <taxon>Methanobacteriati</taxon>
        <taxon>Methanobacteriota</taxon>
        <taxon>Stenosarchaea group</taxon>
        <taxon>Halobacteria</taxon>
        <taxon>Halobacteriales</taxon>
        <taxon>Natronomonadaceae</taxon>
        <taxon>Natronomonas</taxon>
    </lineage>
</organism>
<evidence type="ECO:0000256" key="1">
    <source>
        <dbReference type="SAM" id="Phobius"/>
    </source>
</evidence>
<dbReference type="EMBL" id="CR936257">
    <property type="protein sequence ID" value="CAI48263.2"/>
    <property type="molecule type" value="Genomic_DNA"/>
</dbReference>
<dbReference type="GeneID" id="3700825"/>
<proteinExistence type="predicted"/>
<feature type="transmembrane region" description="Helical" evidence="1">
    <location>
        <begin position="23"/>
        <end position="45"/>
    </location>
</feature>
<accession>A0A1U7ETM0</accession>
<evidence type="ECO:0000313" key="3">
    <source>
        <dbReference type="Proteomes" id="UP000002698"/>
    </source>
</evidence>
<keyword evidence="1" id="KW-0472">Membrane</keyword>
<keyword evidence="1" id="KW-0812">Transmembrane</keyword>
<dbReference type="HOGENOM" id="CLU_2985767_0_0_2"/>
<gene>
    <name evidence="2" type="ordered locus">NP_0344A</name>
</gene>
<dbReference type="eggNOG" id="arCOG09162">
    <property type="taxonomic scope" value="Archaea"/>
</dbReference>
<dbReference type="EnsemblBacteria" id="CAI48263">
    <property type="protein sequence ID" value="CAI48263"/>
    <property type="gene ID" value="NP_0344A"/>
</dbReference>
<keyword evidence="3" id="KW-1185">Reference proteome</keyword>
<dbReference type="Proteomes" id="UP000002698">
    <property type="component" value="Chromosome"/>
</dbReference>
<dbReference type="RefSeq" id="WP_049939404.1">
    <property type="nucleotide sequence ID" value="NC_007426.1"/>
</dbReference>
<dbReference type="AlphaFoldDB" id="A0A1U7ETM0"/>
<dbReference type="KEGG" id="nph:NP_0344A"/>
<evidence type="ECO:0000313" key="2">
    <source>
        <dbReference type="EMBL" id="CAI48263.2"/>
    </source>
</evidence>
<protein>
    <submittedName>
        <fullName evidence="2">Uncharacterized protein</fullName>
    </submittedName>
</protein>